<evidence type="ECO:0000313" key="2">
    <source>
        <dbReference type="Proteomes" id="UP001177212"/>
    </source>
</evidence>
<organism evidence="1 2">
    <name type="scientific">Pseudoalteromonas marina</name>
    <dbReference type="NCBI Taxonomy" id="267375"/>
    <lineage>
        <taxon>Bacteria</taxon>
        <taxon>Pseudomonadati</taxon>
        <taxon>Pseudomonadota</taxon>
        <taxon>Gammaproteobacteria</taxon>
        <taxon>Alteromonadales</taxon>
        <taxon>Pseudoalteromonadaceae</taxon>
        <taxon>Pseudoalteromonas</taxon>
    </lineage>
</organism>
<reference evidence="1" key="1">
    <citation type="submission" date="2023-07" db="EMBL/GenBank/DDBJ databases">
        <title>Genome content predicts the carbon catabolic preferences of heterotrophic bacteria.</title>
        <authorList>
            <person name="Gralka M."/>
        </authorList>
    </citation>
    <scope>NUCLEOTIDE SEQUENCE</scope>
    <source>
        <strain evidence="1">4G09</strain>
    </source>
</reference>
<protein>
    <submittedName>
        <fullName evidence="1">LysE family translocator</fullName>
    </submittedName>
</protein>
<proteinExistence type="predicted"/>
<dbReference type="EMBL" id="JAUYVT010000197">
    <property type="protein sequence ID" value="MDP2567196.1"/>
    <property type="molecule type" value="Genomic_DNA"/>
</dbReference>
<keyword evidence="2" id="KW-1185">Reference proteome</keyword>
<feature type="non-terminal residue" evidence="1">
    <location>
        <position position="36"/>
    </location>
</feature>
<comment type="caution">
    <text evidence="1">The sequence shown here is derived from an EMBL/GenBank/DDBJ whole genome shotgun (WGS) entry which is preliminary data.</text>
</comment>
<evidence type="ECO:0000313" key="1">
    <source>
        <dbReference type="EMBL" id="MDP2567196.1"/>
    </source>
</evidence>
<sequence>MYYLDEFLVIVIAHYYAEPTPGPDCSVLLKQSVQQG</sequence>
<name>A0ABT9FK68_9GAMM</name>
<dbReference type="Proteomes" id="UP001177212">
    <property type="component" value="Unassembled WGS sequence"/>
</dbReference>
<accession>A0ABT9FK68</accession>
<gene>
    <name evidence="1" type="ORF">Q8W34_21505</name>
</gene>